<sequence>MKPCDIVKDLLPLYVEGLTRPGSAAMVEAHLAECDACKGDYEMIKQDYEQHEQKKPDQKQLDELVLKLARYQKNIKLAGVLVAMLLSCIIAGADVQFLSTIPFLFLTPFACRLYYNKSLPILFSSIPFGIIGGMLSEYDSSYIPFFTVIALLASGVGVGAGALVKRGLKQHKAGLKALAILPAVVILAIGCTAYFSFYGNPVGYIETLVKTNQYVNQTYEKGTLTFKGVSYNFKDSRHYGNFEYVLNGTRQVAPIGMNHEGQVIDHYKYMLEMQFCEERSADLKTEIAAAINHIPVTIFAKPEAELNITRDELNDTYYYLSYDLERRNKATETRKRESGKLSYEISFGPFSNEYVRLSKEEFLDKSVAILHALKERHIPYKNIFILAEDLNGHLQSVSFQPQATEQELIQSYTLTDKSDAKFKK</sequence>
<keyword evidence="1" id="KW-0812">Transmembrane</keyword>
<dbReference type="Pfam" id="PF25425">
    <property type="entry name" value="YfjL_N"/>
    <property type="match status" value="1"/>
</dbReference>
<gene>
    <name evidence="4" type="ORF">BAA01_00240</name>
</gene>
<dbReference type="Pfam" id="PF13490">
    <property type="entry name" value="zf-HC2"/>
    <property type="match status" value="1"/>
</dbReference>
<dbReference type="AlphaFoldDB" id="A0A1Y3PXR7"/>
<dbReference type="InterPro" id="IPR057359">
    <property type="entry name" value="YfjL_N"/>
</dbReference>
<protein>
    <submittedName>
        <fullName evidence="4">Uncharacterized protein</fullName>
    </submittedName>
</protein>
<evidence type="ECO:0000256" key="1">
    <source>
        <dbReference type="SAM" id="Phobius"/>
    </source>
</evidence>
<feature type="domain" description="YfjL-like N-terminal" evidence="3">
    <location>
        <begin position="176"/>
        <end position="238"/>
    </location>
</feature>
<feature type="transmembrane region" description="Helical" evidence="1">
    <location>
        <begin position="77"/>
        <end position="106"/>
    </location>
</feature>
<accession>A0A1Y3PXR7</accession>
<evidence type="ECO:0000259" key="2">
    <source>
        <dbReference type="Pfam" id="PF13490"/>
    </source>
</evidence>
<evidence type="ECO:0000313" key="4">
    <source>
        <dbReference type="EMBL" id="OUM90896.1"/>
    </source>
</evidence>
<feature type="transmembrane region" description="Helical" evidence="1">
    <location>
        <begin position="142"/>
        <end position="163"/>
    </location>
</feature>
<dbReference type="Proteomes" id="UP000196475">
    <property type="component" value="Unassembled WGS sequence"/>
</dbReference>
<dbReference type="InterPro" id="IPR027383">
    <property type="entry name" value="Znf_put"/>
</dbReference>
<name>A0A1Y3PXR7_9BACI</name>
<keyword evidence="1" id="KW-0472">Membrane</keyword>
<feature type="domain" description="Putative zinc-finger" evidence="2">
    <location>
        <begin position="4"/>
        <end position="37"/>
    </location>
</feature>
<dbReference type="EMBL" id="LZRT01000009">
    <property type="protein sequence ID" value="OUM90896.1"/>
    <property type="molecule type" value="Genomic_DNA"/>
</dbReference>
<proteinExistence type="predicted"/>
<reference evidence="5" key="1">
    <citation type="submission" date="2016-06" db="EMBL/GenBank/DDBJ databases">
        <authorList>
            <person name="Nascimento L."/>
            <person name="Pereira R.V."/>
            <person name="Martins L.F."/>
            <person name="Quaggio R.B."/>
            <person name="Silva A.M."/>
            <person name="Setubal J.C."/>
        </authorList>
    </citation>
    <scope>NUCLEOTIDE SEQUENCE [LARGE SCALE GENOMIC DNA]</scope>
</reference>
<evidence type="ECO:0000313" key="5">
    <source>
        <dbReference type="Proteomes" id="UP000196475"/>
    </source>
</evidence>
<keyword evidence="1" id="KW-1133">Transmembrane helix</keyword>
<evidence type="ECO:0000259" key="3">
    <source>
        <dbReference type="Pfam" id="PF25425"/>
    </source>
</evidence>
<feature type="transmembrane region" description="Helical" evidence="1">
    <location>
        <begin position="175"/>
        <end position="197"/>
    </location>
</feature>
<comment type="caution">
    <text evidence="4">The sequence shown here is derived from an EMBL/GenBank/DDBJ whole genome shotgun (WGS) entry which is preliminary data.</text>
</comment>
<organism evidence="4 5">
    <name type="scientific">Bacillus thermozeamaize</name>
    <dbReference type="NCBI Taxonomy" id="230954"/>
    <lineage>
        <taxon>Bacteria</taxon>
        <taxon>Bacillati</taxon>
        <taxon>Bacillota</taxon>
        <taxon>Bacilli</taxon>
        <taxon>Bacillales</taxon>
        <taxon>Bacillaceae</taxon>
        <taxon>Bacillus</taxon>
    </lineage>
</organism>